<evidence type="ECO:0000256" key="10">
    <source>
        <dbReference type="ARBA" id="ARBA00023136"/>
    </source>
</evidence>
<evidence type="ECO:0000259" key="13">
    <source>
        <dbReference type="PROSITE" id="PS50002"/>
    </source>
</evidence>
<dbReference type="InterPro" id="IPR039688">
    <property type="entry name" value="STAC1/2/3"/>
</dbReference>
<feature type="non-terminal residue" evidence="15">
    <location>
        <position position="339"/>
    </location>
</feature>
<dbReference type="Gene3D" id="3.30.60.20">
    <property type="match status" value="1"/>
</dbReference>
<dbReference type="AlphaFoldDB" id="A0A852KUX0"/>
<dbReference type="InterPro" id="IPR046349">
    <property type="entry name" value="C1-like_sf"/>
</dbReference>
<evidence type="ECO:0000256" key="5">
    <source>
        <dbReference type="ARBA" id="ARBA00022490"/>
    </source>
</evidence>
<evidence type="ECO:0000256" key="11">
    <source>
        <dbReference type="PROSITE-ProRule" id="PRU00192"/>
    </source>
</evidence>
<keyword evidence="6" id="KW-0479">Metal-binding</keyword>
<dbReference type="PRINTS" id="PR00452">
    <property type="entry name" value="SH3DOMAIN"/>
</dbReference>
<feature type="domain" description="SH3" evidence="13">
    <location>
        <begin position="223"/>
        <end position="282"/>
    </location>
</feature>
<feature type="region of interest" description="Disordered" evidence="12">
    <location>
        <begin position="110"/>
        <end position="146"/>
    </location>
</feature>
<reference evidence="15" key="1">
    <citation type="submission" date="2020-02" db="EMBL/GenBank/DDBJ databases">
        <title>Bird 10,000 Genomes (B10K) Project - Family phase.</title>
        <authorList>
            <person name="Zhang G."/>
        </authorList>
    </citation>
    <scope>NUCLEOTIDE SEQUENCE</scope>
    <source>
        <strain evidence="15">B10K-DU-030-59</strain>
    </source>
</reference>
<feature type="compositionally biased region" description="Pro residues" evidence="12">
    <location>
        <begin position="122"/>
        <end position="133"/>
    </location>
</feature>
<accession>A0A852KUX0</accession>
<evidence type="ECO:0000256" key="7">
    <source>
        <dbReference type="ARBA" id="ARBA00022737"/>
    </source>
</evidence>
<dbReference type="InterPro" id="IPR036028">
    <property type="entry name" value="SH3-like_dom_sf"/>
</dbReference>
<keyword evidence="3 11" id="KW-0728">SH3 domain</keyword>
<comment type="subcellular location">
    <subcellularLocation>
        <location evidence="1">Cell membrane</location>
        <location evidence="1">Sarcolemma</location>
        <topology evidence="1">Peripheral membrane protein</topology>
        <orientation evidence="1">Cytoplasmic side</orientation>
    </subcellularLocation>
    <subcellularLocation>
        <location evidence="2">Cytoplasm</location>
    </subcellularLocation>
</comment>
<dbReference type="InterPro" id="IPR001452">
    <property type="entry name" value="SH3_domain"/>
</dbReference>
<keyword evidence="16" id="KW-1185">Reference proteome</keyword>
<evidence type="ECO:0000313" key="15">
    <source>
        <dbReference type="EMBL" id="NXX80904.1"/>
    </source>
</evidence>
<protein>
    <submittedName>
        <fullName evidence="15">STAC2 protein</fullName>
    </submittedName>
</protein>
<dbReference type="GO" id="GO:0042383">
    <property type="term" value="C:sarcolemma"/>
    <property type="evidence" value="ECO:0007669"/>
    <property type="project" value="UniProtKB-SubCell"/>
</dbReference>
<dbReference type="PROSITE" id="PS50002">
    <property type="entry name" value="SH3"/>
    <property type="match status" value="1"/>
</dbReference>
<evidence type="ECO:0000259" key="14">
    <source>
        <dbReference type="PROSITE" id="PS50081"/>
    </source>
</evidence>
<dbReference type="GO" id="GO:0008270">
    <property type="term" value="F:zinc ion binding"/>
    <property type="evidence" value="ECO:0007669"/>
    <property type="project" value="UniProtKB-KW"/>
</dbReference>
<dbReference type="PANTHER" id="PTHR15135:SF5">
    <property type="entry name" value="SH3 AND CYSTEINE-RICH DOMAIN-CONTAINING PROTEIN 2"/>
    <property type="match status" value="1"/>
</dbReference>
<dbReference type="PROSITE" id="PS50081">
    <property type="entry name" value="ZF_DAG_PE_2"/>
    <property type="match status" value="1"/>
</dbReference>
<evidence type="ECO:0000256" key="2">
    <source>
        <dbReference type="ARBA" id="ARBA00004496"/>
    </source>
</evidence>
<keyword evidence="4" id="KW-1003">Cell membrane</keyword>
<evidence type="ECO:0000256" key="6">
    <source>
        <dbReference type="ARBA" id="ARBA00022723"/>
    </source>
</evidence>
<evidence type="ECO:0000313" key="16">
    <source>
        <dbReference type="Proteomes" id="UP000654395"/>
    </source>
</evidence>
<keyword evidence="8" id="KW-0863">Zinc-finger</keyword>
<dbReference type="PANTHER" id="PTHR15135">
    <property type="entry name" value="STAC"/>
    <property type="match status" value="1"/>
</dbReference>
<dbReference type="GO" id="GO:0005737">
    <property type="term" value="C:cytoplasm"/>
    <property type="evidence" value="ECO:0007669"/>
    <property type="project" value="UniProtKB-SubCell"/>
</dbReference>
<dbReference type="Pfam" id="PF14604">
    <property type="entry name" value="SH3_9"/>
    <property type="match status" value="1"/>
</dbReference>
<dbReference type="SUPFAM" id="SSF57889">
    <property type="entry name" value="Cysteine-rich domain"/>
    <property type="match status" value="1"/>
</dbReference>
<comment type="caution">
    <text evidence="15">The sequence shown here is derived from an EMBL/GenBank/DDBJ whole genome shotgun (WGS) entry which is preliminary data.</text>
</comment>
<dbReference type="Proteomes" id="UP000654395">
    <property type="component" value="Unassembled WGS sequence"/>
</dbReference>
<proteinExistence type="predicted"/>
<dbReference type="FunFam" id="3.30.60.20:FF:000022">
    <property type="entry name" value="SH3 and cysteine-rich domain-containing protein 3 isoform 2"/>
    <property type="match status" value="1"/>
</dbReference>
<dbReference type="OrthoDB" id="9991832at2759"/>
<dbReference type="EMBL" id="WBNH01006916">
    <property type="protein sequence ID" value="NXX80904.1"/>
    <property type="molecule type" value="Genomic_DNA"/>
</dbReference>
<evidence type="ECO:0000256" key="9">
    <source>
        <dbReference type="ARBA" id="ARBA00022833"/>
    </source>
</evidence>
<dbReference type="SMART" id="SM00326">
    <property type="entry name" value="SH3"/>
    <property type="match status" value="1"/>
</dbReference>
<evidence type="ECO:0000256" key="12">
    <source>
        <dbReference type="SAM" id="MobiDB-lite"/>
    </source>
</evidence>
<organism evidence="15 16">
    <name type="scientific">Urocolius indicus</name>
    <name type="common">Red-faced mousebird</name>
    <name type="synonym">Colius indicus</name>
    <dbReference type="NCBI Taxonomy" id="458196"/>
    <lineage>
        <taxon>Eukaryota</taxon>
        <taxon>Metazoa</taxon>
        <taxon>Chordata</taxon>
        <taxon>Craniata</taxon>
        <taxon>Vertebrata</taxon>
        <taxon>Euteleostomi</taxon>
        <taxon>Archelosauria</taxon>
        <taxon>Archosauria</taxon>
        <taxon>Dinosauria</taxon>
        <taxon>Saurischia</taxon>
        <taxon>Theropoda</taxon>
        <taxon>Coelurosauria</taxon>
        <taxon>Aves</taxon>
        <taxon>Neognathae</taxon>
        <taxon>Neoaves</taxon>
        <taxon>Telluraves</taxon>
        <taxon>Coraciimorphae</taxon>
        <taxon>Coliiformes</taxon>
        <taxon>Coliidae</taxon>
        <taxon>Urocolius</taxon>
    </lineage>
</organism>
<sequence>QMQRLKRSLSLRTLLRSKSVENLFPRVGGGVQGPIPPPSPPRTHGFQQYVFKKHCPCELCRQLIAGNSRQGLRCKTCKAGVHLWCSEGISHQQCPGKTATVFRRNFSSPLLLPEQGGSAQNEPPPGEPFPAPAAPRSRGTGGAGGGGGCRAGLGGVGGGWGEGGGGSTGGAGGGGGCRAGLGAVGRGWGLWGGAGGGGAGRGAVGQGWLCSQAARGPARRDGAPMFSYVALYKFVPQEQQDLALQPGDRVTLVDDSNEDWWKGKVGNRLGFFPANFVQRVRPGESVWRSCRVVPGDREQGRISLRLNQICVGMGSAQGLVRVTSGRKRGLVPAEALTEI</sequence>
<keyword evidence="5" id="KW-0963">Cytoplasm</keyword>
<feature type="non-terminal residue" evidence="15">
    <location>
        <position position="1"/>
    </location>
</feature>
<evidence type="ECO:0000256" key="1">
    <source>
        <dbReference type="ARBA" id="ARBA00004278"/>
    </source>
</evidence>
<dbReference type="SUPFAM" id="SSF50044">
    <property type="entry name" value="SH3-domain"/>
    <property type="match status" value="1"/>
</dbReference>
<feature type="domain" description="Phorbol-ester/DAG-type" evidence="14">
    <location>
        <begin position="43"/>
        <end position="94"/>
    </location>
</feature>
<dbReference type="GO" id="GO:0003009">
    <property type="term" value="P:skeletal muscle contraction"/>
    <property type="evidence" value="ECO:0007669"/>
    <property type="project" value="TreeGrafter"/>
</dbReference>
<evidence type="ECO:0000256" key="8">
    <source>
        <dbReference type="ARBA" id="ARBA00022771"/>
    </source>
</evidence>
<dbReference type="FunFam" id="2.30.30.40:FF:000221">
    <property type="entry name" value="SH3 and cysteine-rich domain-containing protein 2"/>
    <property type="match status" value="1"/>
</dbReference>
<dbReference type="Gene3D" id="2.30.30.40">
    <property type="entry name" value="SH3 Domains"/>
    <property type="match status" value="1"/>
</dbReference>
<dbReference type="GO" id="GO:1903078">
    <property type="term" value="P:positive regulation of protein localization to plasma membrane"/>
    <property type="evidence" value="ECO:0007669"/>
    <property type="project" value="TreeGrafter"/>
</dbReference>
<keyword evidence="9" id="KW-0862">Zinc</keyword>
<dbReference type="PROSITE" id="PS00479">
    <property type="entry name" value="ZF_DAG_PE_1"/>
    <property type="match status" value="1"/>
</dbReference>
<keyword evidence="7" id="KW-0677">Repeat</keyword>
<dbReference type="InterPro" id="IPR002219">
    <property type="entry name" value="PKC_DAG/PE"/>
</dbReference>
<dbReference type="PRINTS" id="PR00499">
    <property type="entry name" value="P67PHOX"/>
</dbReference>
<name>A0A852KUX0_UROIN</name>
<evidence type="ECO:0000256" key="3">
    <source>
        <dbReference type="ARBA" id="ARBA00022443"/>
    </source>
</evidence>
<gene>
    <name evidence="15" type="primary">Stac2</name>
    <name evidence="15" type="ORF">UROIND_R14791</name>
</gene>
<keyword evidence="10" id="KW-0472">Membrane</keyword>
<evidence type="ECO:0000256" key="4">
    <source>
        <dbReference type="ARBA" id="ARBA00022475"/>
    </source>
</evidence>